<feature type="domain" description="M23ase beta-sheet core" evidence="3">
    <location>
        <begin position="312"/>
        <end position="407"/>
    </location>
</feature>
<dbReference type="CDD" id="cd12797">
    <property type="entry name" value="M23_peptidase"/>
    <property type="match status" value="1"/>
</dbReference>
<evidence type="ECO:0000313" key="5">
    <source>
        <dbReference type="Proteomes" id="UP000479756"/>
    </source>
</evidence>
<gene>
    <name evidence="4" type="ORF">G3T37_11545</name>
</gene>
<dbReference type="PANTHER" id="PTHR21666:SF289">
    <property type="entry name" value="L-ALA--D-GLU ENDOPEPTIDASE"/>
    <property type="match status" value="1"/>
</dbReference>
<proteinExistence type="predicted"/>
<dbReference type="InterPro" id="IPR050570">
    <property type="entry name" value="Cell_wall_metabolism_enzyme"/>
</dbReference>
<name>A0A7C9PP70_9MICO</name>
<keyword evidence="2" id="KW-0812">Transmembrane</keyword>
<feature type="transmembrane region" description="Helical" evidence="2">
    <location>
        <begin position="21"/>
        <end position="40"/>
    </location>
</feature>
<evidence type="ECO:0000313" key="4">
    <source>
        <dbReference type="EMBL" id="NEM91986.1"/>
    </source>
</evidence>
<evidence type="ECO:0000256" key="1">
    <source>
        <dbReference type="ARBA" id="ARBA00022729"/>
    </source>
</evidence>
<sequence>MFTKRTAGAVGIRRLTTRSRRLVAILSVVGVLATAGIVGIDASAAYATSYPSWHDVLAARHNKAKTAKAIKQINALIGALDAQVKSTQADAQAKGDAFQVAETKYFEAADRASVLQKQADKAKITAQRSEMQAGQLAAQLARQGAGPDFSMNLFLNGEDASQILANIGTAGKVSELTNEIYQKAVQDKNTAQSLSDQAKVAADLRKALKAQAQTAFAAAQAAAAKAQAAFDASQAHRDELVAQLAAITTKLKLTEAGYRKGVEARLKAARANGGAAVSVGYVSPSGWTRPAAGVITSGFGWRIAPIPGVLPFHSGTDIAGGCGIPIYAAHSGTVIYAGWYGTYGNFVLLDNGSGINTGYAHIVNGGILVHVGEQVAVGEQIARVGMTGAATGCHLHYEVRINGVAINSVPFMRAHGISLG</sequence>
<dbReference type="AlphaFoldDB" id="A0A7C9PP70"/>
<protein>
    <submittedName>
        <fullName evidence="4">M23 family metallopeptidase</fullName>
    </submittedName>
</protein>
<reference evidence="4 5" key="1">
    <citation type="journal article" date="2014" name="Int. J. Syst. Evol. Microbiol.">
        <title>Description of Galbitalea soli gen. nov., sp. nov., and Frondihabitans sucicola sp. nov.</title>
        <authorList>
            <person name="Kim S.J."/>
            <person name="Lim J.M."/>
            <person name="Ahn J.H."/>
            <person name="Weon H.Y."/>
            <person name="Hamada M."/>
            <person name="Suzuki K."/>
            <person name="Ahn T.Y."/>
            <person name="Kwon S.W."/>
        </authorList>
    </citation>
    <scope>NUCLEOTIDE SEQUENCE [LARGE SCALE GENOMIC DNA]</scope>
    <source>
        <strain evidence="4 5">NBRC 108727</strain>
    </source>
</reference>
<dbReference type="InterPro" id="IPR016047">
    <property type="entry name" value="M23ase_b-sheet_dom"/>
</dbReference>
<dbReference type="InterPro" id="IPR011055">
    <property type="entry name" value="Dup_hybrid_motif"/>
</dbReference>
<keyword evidence="2" id="KW-0472">Membrane</keyword>
<dbReference type="EMBL" id="JAAGWZ010000003">
    <property type="protein sequence ID" value="NEM91986.1"/>
    <property type="molecule type" value="Genomic_DNA"/>
</dbReference>
<dbReference type="RefSeq" id="WP_163474044.1">
    <property type="nucleotide sequence ID" value="NZ_JAAGWZ010000003.1"/>
</dbReference>
<keyword evidence="1" id="KW-0732">Signal</keyword>
<evidence type="ECO:0000256" key="2">
    <source>
        <dbReference type="SAM" id="Phobius"/>
    </source>
</evidence>
<dbReference type="Pfam" id="PF01551">
    <property type="entry name" value="Peptidase_M23"/>
    <property type="match status" value="1"/>
</dbReference>
<dbReference type="Gene3D" id="2.70.70.10">
    <property type="entry name" value="Glucose Permease (Domain IIA)"/>
    <property type="match status" value="1"/>
</dbReference>
<keyword evidence="2" id="KW-1133">Transmembrane helix</keyword>
<dbReference type="PANTHER" id="PTHR21666">
    <property type="entry name" value="PEPTIDASE-RELATED"/>
    <property type="match status" value="1"/>
</dbReference>
<dbReference type="SUPFAM" id="SSF51261">
    <property type="entry name" value="Duplicated hybrid motif"/>
    <property type="match status" value="1"/>
</dbReference>
<organism evidence="4 5">
    <name type="scientific">Galbitalea soli</name>
    <dbReference type="NCBI Taxonomy" id="1268042"/>
    <lineage>
        <taxon>Bacteria</taxon>
        <taxon>Bacillati</taxon>
        <taxon>Actinomycetota</taxon>
        <taxon>Actinomycetes</taxon>
        <taxon>Micrococcales</taxon>
        <taxon>Microbacteriaceae</taxon>
        <taxon>Galbitalea</taxon>
    </lineage>
</organism>
<comment type="caution">
    <text evidence="4">The sequence shown here is derived from an EMBL/GenBank/DDBJ whole genome shotgun (WGS) entry which is preliminary data.</text>
</comment>
<keyword evidence="5" id="KW-1185">Reference proteome</keyword>
<accession>A0A7C9PP70</accession>
<evidence type="ECO:0000259" key="3">
    <source>
        <dbReference type="Pfam" id="PF01551"/>
    </source>
</evidence>
<dbReference type="Proteomes" id="UP000479756">
    <property type="component" value="Unassembled WGS sequence"/>
</dbReference>
<dbReference type="GO" id="GO:0004222">
    <property type="term" value="F:metalloendopeptidase activity"/>
    <property type="evidence" value="ECO:0007669"/>
    <property type="project" value="TreeGrafter"/>
</dbReference>